<dbReference type="Gene3D" id="1.20.1260.100">
    <property type="entry name" value="TspO/MBR protein"/>
    <property type="match status" value="1"/>
</dbReference>
<evidence type="ECO:0000313" key="7">
    <source>
        <dbReference type="EMBL" id="PFG34319.1"/>
    </source>
</evidence>
<name>A0A2A9E7W0_9MICO</name>
<evidence type="ECO:0000256" key="6">
    <source>
        <dbReference type="SAM" id="Phobius"/>
    </source>
</evidence>
<keyword evidence="5 6" id="KW-0472">Membrane</keyword>
<evidence type="ECO:0000256" key="1">
    <source>
        <dbReference type="ARBA" id="ARBA00004141"/>
    </source>
</evidence>
<organism evidence="7 8">
    <name type="scientific">Sanguibacter antarcticus</name>
    <dbReference type="NCBI Taxonomy" id="372484"/>
    <lineage>
        <taxon>Bacteria</taxon>
        <taxon>Bacillati</taxon>
        <taxon>Actinomycetota</taxon>
        <taxon>Actinomycetes</taxon>
        <taxon>Micrococcales</taxon>
        <taxon>Sanguibacteraceae</taxon>
        <taxon>Sanguibacter</taxon>
    </lineage>
</organism>
<comment type="subcellular location">
    <subcellularLocation>
        <location evidence="1">Membrane</location>
        <topology evidence="1">Multi-pass membrane protein</topology>
    </subcellularLocation>
</comment>
<feature type="transmembrane region" description="Helical" evidence="6">
    <location>
        <begin position="146"/>
        <end position="172"/>
    </location>
</feature>
<keyword evidence="8" id="KW-1185">Reference proteome</keyword>
<feature type="transmembrane region" description="Helical" evidence="6">
    <location>
        <begin position="55"/>
        <end position="77"/>
    </location>
</feature>
<comment type="caution">
    <text evidence="7">The sequence shown here is derived from an EMBL/GenBank/DDBJ whole genome shotgun (WGS) entry which is preliminary data.</text>
</comment>
<dbReference type="GO" id="GO:0016020">
    <property type="term" value="C:membrane"/>
    <property type="evidence" value="ECO:0007669"/>
    <property type="project" value="UniProtKB-SubCell"/>
</dbReference>
<evidence type="ECO:0000256" key="5">
    <source>
        <dbReference type="ARBA" id="ARBA00023136"/>
    </source>
</evidence>
<gene>
    <name evidence="7" type="ORF">ATL42_2225</name>
</gene>
<keyword evidence="3 6" id="KW-0812">Transmembrane</keyword>
<feature type="transmembrane region" description="Helical" evidence="6">
    <location>
        <begin position="178"/>
        <end position="201"/>
    </location>
</feature>
<dbReference type="PANTHER" id="PTHR33802">
    <property type="entry name" value="SI:CH211-161H7.5-RELATED"/>
    <property type="match status" value="1"/>
</dbReference>
<dbReference type="OrthoDB" id="5189031at2"/>
<dbReference type="AlphaFoldDB" id="A0A2A9E7W0"/>
<dbReference type="Proteomes" id="UP000225548">
    <property type="component" value="Unassembled WGS sequence"/>
</dbReference>
<dbReference type="RefSeq" id="WP_098455370.1">
    <property type="nucleotide sequence ID" value="NZ_PDJG01000001.1"/>
</dbReference>
<feature type="transmembrane region" description="Helical" evidence="6">
    <location>
        <begin position="89"/>
        <end position="106"/>
    </location>
</feature>
<evidence type="ECO:0000256" key="4">
    <source>
        <dbReference type="ARBA" id="ARBA00022989"/>
    </source>
</evidence>
<evidence type="ECO:0000256" key="2">
    <source>
        <dbReference type="ARBA" id="ARBA00007524"/>
    </source>
</evidence>
<protein>
    <submittedName>
        <fullName evidence="7">TspO/MBR related protein</fullName>
    </submittedName>
</protein>
<reference evidence="7 8" key="1">
    <citation type="submission" date="2017-10" db="EMBL/GenBank/DDBJ databases">
        <title>Sequencing the genomes of 1000 actinobacteria strains.</title>
        <authorList>
            <person name="Klenk H.-P."/>
        </authorList>
    </citation>
    <scope>NUCLEOTIDE SEQUENCE [LARGE SCALE GENOMIC DNA]</scope>
    <source>
        <strain evidence="7 8">DSM 18966</strain>
    </source>
</reference>
<feature type="transmembrane region" description="Helical" evidence="6">
    <location>
        <begin position="208"/>
        <end position="227"/>
    </location>
</feature>
<dbReference type="InterPro" id="IPR038330">
    <property type="entry name" value="TspO/MBR-related_sf"/>
</dbReference>
<dbReference type="InterPro" id="IPR004307">
    <property type="entry name" value="TspO_MBR"/>
</dbReference>
<keyword evidence="4 6" id="KW-1133">Transmembrane helix</keyword>
<feature type="transmembrane region" description="Helical" evidence="6">
    <location>
        <begin position="112"/>
        <end position="134"/>
    </location>
</feature>
<feature type="transmembrane region" description="Helical" evidence="6">
    <location>
        <begin position="233"/>
        <end position="255"/>
    </location>
</feature>
<dbReference type="EMBL" id="PDJG01000001">
    <property type="protein sequence ID" value="PFG34319.1"/>
    <property type="molecule type" value="Genomic_DNA"/>
</dbReference>
<sequence length="265" mass="26815">MKKTSDIVRQAGVLVLALLAIAAAAVGSGAFGGTPTSEAADGALSATATPLAPAAAAFSIWSVIYLGLIAYAVWQLLPAQRTNERQRQMGWLAAASMVLNAAWLLVVQVGILWLSVVVIVVLLGVLVQILLVLLRTSSGSLVERVVVDGTFGLYLGWVTIATIANIVAALTATDVGDLVLGATGWSVVLLVAAAAIGVAFAVSTGGRITPSLALAWGLAWVAVGRWSGEPENATVAVAAAIAAVLTLGAGVVMALRTRAGTPSRA</sequence>
<dbReference type="PANTHER" id="PTHR33802:SF1">
    <property type="entry name" value="XK-RELATED PROTEIN"/>
    <property type="match status" value="1"/>
</dbReference>
<accession>A0A2A9E7W0</accession>
<evidence type="ECO:0000313" key="8">
    <source>
        <dbReference type="Proteomes" id="UP000225548"/>
    </source>
</evidence>
<comment type="similarity">
    <text evidence="2">Belongs to the TspO/BZRP family.</text>
</comment>
<proteinExistence type="inferred from homology"/>
<dbReference type="Pfam" id="PF03073">
    <property type="entry name" value="TspO_MBR"/>
    <property type="match status" value="1"/>
</dbReference>
<evidence type="ECO:0000256" key="3">
    <source>
        <dbReference type="ARBA" id="ARBA00022692"/>
    </source>
</evidence>